<proteinExistence type="predicted"/>
<protein>
    <recommendedName>
        <fullName evidence="3">CCHC-type domain-containing protein</fullName>
    </recommendedName>
</protein>
<dbReference type="EMBL" id="AVOT02026782">
    <property type="protein sequence ID" value="MBW0518661.1"/>
    <property type="molecule type" value="Genomic_DNA"/>
</dbReference>
<keyword evidence="2" id="KW-1185">Reference proteome</keyword>
<sequence length="137" mass="15660">MCNYNATGDLQPPLNSLRIPPEEITENGLYYSSSIDPTFLWETMQGTCFNCNKTGHFPWDHPMAKEHGHVAPLSPMHTDGPFQFQAHYPIITPSMPQATFSLHFHPFTPHSEDLYWNNYNTKPQAKLKERVIEVGVS</sequence>
<accession>A0A9Q3EGY3</accession>
<evidence type="ECO:0000313" key="2">
    <source>
        <dbReference type="Proteomes" id="UP000765509"/>
    </source>
</evidence>
<evidence type="ECO:0000313" key="1">
    <source>
        <dbReference type="EMBL" id="MBW0518661.1"/>
    </source>
</evidence>
<comment type="caution">
    <text evidence="1">The sequence shown here is derived from an EMBL/GenBank/DDBJ whole genome shotgun (WGS) entry which is preliminary data.</text>
</comment>
<evidence type="ECO:0008006" key="3">
    <source>
        <dbReference type="Google" id="ProtNLM"/>
    </source>
</evidence>
<reference evidence="1" key="1">
    <citation type="submission" date="2021-03" db="EMBL/GenBank/DDBJ databases">
        <title>Draft genome sequence of rust myrtle Austropuccinia psidii MF-1, a brazilian biotype.</title>
        <authorList>
            <person name="Quecine M.C."/>
            <person name="Pachon D.M.R."/>
            <person name="Bonatelli M.L."/>
            <person name="Correr F.H."/>
            <person name="Franceschini L.M."/>
            <person name="Leite T.F."/>
            <person name="Margarido G.R.A."/>
            <person name="Almeida C.A."/>
            <person name="Ferrarezi J.A."/>
            <person name="Labate C.A."/>
        </authorList>
    </citation>
    <scope>NUCLEOTIDE SEQUENCE</scope>
    <source>
        <strain evidence="1">MF-1</strain>
    </source>
</reference>
<dbReference type="Proteomes" id="UP000765509">
    <property type="component" value="Unassembled WGS sequence"/>
</dbReference>
<name>A0A9Q3EGY3_9BASI</name>
<organism evidence="1 2">
    <name type="scientific">Austropuccinia psidii MF-1</name>
    <dbReference type="NCBI Taxonomy" id="1389203"/>
    <lineage>
        <taxon>Eukaryota</taxon>
        <taxon>Fungi</taxon>
        <taxon>Dikarya</taxon>
        <taxon>Basidiomycota</taxon>
        <taxon>Pucciniomycotina</taxon>
        <taxon>Pucciniomycetes</taxon>
        <taxon>Pucciniales</taxon>
        <taxon>Sphaerophragmiaceae</taxon>
        <taxon>Austropuccinia</taxon>
    </lineage>
</organism>
<dbReference type="AlphaFoldDB" id="A0A9Q3EGY3"/>
<gene>
    <name evidence="1" type="ORF">O181_058376</name>
</gene>